<keyword evidence="1" id="KW-0378">Hydrolase</keyword>
<sequence>MAFFSTFTPLIPSSSHPSFFSLSNTGLYSQIISLRDNAVMAQHHPPNLDHVVARVRHGDRLVDFTLNTFLSNPGRAAAVRLSSDYDYEGIRKYLEDQIHLPLTQPLVFNEPRKVRTKHDLERLIIDIQMGTTTLPFLDESKVPALILRSESSAGSSETEKGCEACDNDSHTMRQPTEHAEQSPKCEKSSTNVIELSDDDDDDDGPANDIIDLNQAPEKELPDALVSLDKNLERETWEFACAFSGHDPAKTDGSNPEHHHRFQGLRVAVKPHQLWAITRILFMYYFEKTFGVLLADGMGVGKTLEGSCGAILTPHIRLAAQQVRRDRKHGLGRHLPAGTSGKPQPRDSECPLGTYIRGFACPCVERLPTAQLVASRTLPKGPAVLLVPPGLREQWYEQLCKYISPEPLPDDIRKTEIWSVHTAAESITSAVKSKYKRVKFVTARELQDDDVTDDRWAWGQDPGHSQQAVLRLGGRKNDNSHIIMIMPTSSALSRIQKTSTLPVEYEEREILEPFFVKPSWIVMDEAHNQITEDTVVWRFITEKLMRRSASPTYLVCMSGTPIRRSPLALKPFFAAVTSSTARSWKEPPSYNPWDHFNAWVKESDWLVNHKGDAESTDKQKRNVYEERFSRCKLLGKKVLRPYMIQRHSHYLFFGSPIVPLPAMDVETRAFSGFPADYLEDIRSLVNMSKEQMEKRLQRKVNLWRAENRRGSRPTIEDVISEIGRGFGNQGRFYDLGLCATFPALAPMLLREKPLRFRIGGVKSNLNAMSDADLRSHVLWPYLRAIRRGSEKMDFIQQTIRDMRRDDERHRDVGDDRQVLRKKMIIFTVSPMTALLIALILRKELPGVRQALVLASDAPAKRGSLYAPFCRMTDEEIPDDRDPNDPLILITTAGVSAEGFNMTRANYAIMAEPAFAKQVEAQAFHRVHRHGQQATTHLFSLYSSWNPVEVIIRSRQDVRAKLLDEAIWALPAATSSS</sequence>
<evidence type="ECO:0000313" key="2">
    <source>
        <dbReference type="Proteomes" id="UP001497680"/>
    </source>
</evidence>
<gene>
    <name evidence="1" type="ORF">F4821DRAFT_265449</name>
</gene>
<keyword evidence="2" id="KW-1185">Reference proteome</keyword>
<dbReference type="EMBL" id="MU394417">
    <property type="protein sequence ID" value="KAI6080890.1"/>
    <property type="molecule type" value="Genomic_DNA"/>
</dbReference>
<dbReference type="Proteomes" id="UP001497680">
    <property type="component" value="Unassembled WGS sequence"/>
</dbReference>
<evidence type="ECO:0000313" key="1">
    <source>
        <dbReference type="EMBL" id="KAI6080890.1"/>
    </source>
</evidence>
<protein>
    <submittedName>
        <fullName evidence="1">P-loop containing nucleoside triphosphate hydrolase protein</fullName>
    </submittedName>
</protein>
<name>A0ACC0CKK0_9PEZI</name>
<comment type="caution">
    <text evidence="1">The sequence shown here is derived from an EMBL/GenBank/DDBJ whole genome shotgun (WGS) entry which is preliminary data.</text>
</comment>
<organism evidence="1 2">
    <name type="scientific">Hypoxylon rubiginosum</name>
    <dbReference type="NCBI Taxonomy" id="110542"/>
    <lineage>
        <taxon>Eukaryota</taxon>
        <taxon>Fungi</taxon>
        <taxon>Dikarya</taxon>
        <taxon>Ascomycota</taxon>
        <taxon>Pezizomycotina</taxon>
        <taxon>Sordariomycetes</taxon>
        <taxon>Xylariomycetidae</taxon>
        <taxon>Xylariales</taxon>
        <taxon>Hypoxylaceae</taxon>
        <taxon>Hypoxylon</taxon>
    </lineage>
</organism>
<reference evidence="1 2" key="1">
    <citation type="journal article" date="2022" name="New Phytol.">
        <title>Ecological generalism drives hyperdiversity of secondary metabolite gene clusters in xylarialean endophytes.</title>
        <authorList>
            <person name="Franco M.E.E."/>
            <person name="Wisecaver J.H."/>
            <person name="Arnold A.E."/>
            <person name="Ju Y.M."/>
            <person name="Slot J.C."/>
            <person name="Ahrendt S."/>
            <person name="Moore L.P."/>
            <person name="Eastman K.E."/>
            <person name="Scott K."/>
            <person name="Konkel Z."/>
            <person name="Mondo S.J."/>
            <person name="Kuo A."/>
            <person name="Hayes R.D."/>
            <person name="Haridas S."/>
            <person name="Andreopoulos B."/>
            <person name="Riley R."/>
            <person name="LaButti K."/>
            <person name="Pangilinan J."/>
            <person name="Lipzen A."/>
            <person name="Amirebrahimi M."/>
            <person name="Yan J."/>
            <person name="Adam C."/>
            <person name="Keymanesh K."/>
            <person name="Ng V."/>
            <person name="Louie K."/>
            <person name="Northen T."/>
            <person name="Drula E."/>
            <person name="Henrissat B."/>
            <person name="Hsieh H.M."/>
            <person name="Youens-Clark K."/>
            <person name="Lutzoni F."/>
            <person name="Miadlikowska J."/>
            <person name="Eastwood D.C."/>
            <person name="Hamelin R.C."/>
            <person name="Grigoriev I.V."/>
            <person name="U'Ren J.M."/>
        </authorList>
    </citation>
    <scope>NUCLEOTIDE SEQUENCE [LARGE SCALE GENOMIC DNA]</scope>
    <source>
        <strain evidence="1 2">ER1909</strain>
    </source>
</reference>
<proteinExistence type="predicted"/>
<accession>A0ACC0CKK0</accession>